<comment type="caution">
    <text evidence="4">The sequence shown here is derived from an EMBL/GenBank/DDBJ whole genome shotgun (WGS) entry which is preliminary data.</text>
</comment>
<sequence>MLRLTILVICYTVLIEADQCSEKPYTIKVKLENDLLSAYPNVYEPPLKNATDVIEVSVELHPDYFELDVHEEYFHLHAWLFLYWTDPHLSWNPANYGGIEDITIATYKVWDPMGIIEDYSVDHSSTSSISTNSINSLGEVTFRTKFTEIVKCEVNVKRWPYDTQICTYIFGESITEQKHVRFYLSTPSQASFVQPGPGWKLNSVQITELDVVHPCGNNEETVFHTIKFVFEIRREAAGIAAIIVIPCLTLVTLSLVSQLLDLNEHPRFVLLLVSIYGHF</sequence>
<dbReference type="EMBL" id="BGZK01000209">
    <property type="protein sequence ID" value="GBP28599.1"/>
    <property type="molecule type" value="Genomic_DNA"/>
</dbReference>
<name>A0A4C1UQJ3_EUMVA</name>
<dbReference type="Pfam" id="PF02931">
    <property type="entry name" value="Neur_chan_LBD"/>
    <property type="match status" value="1"/>
</dbReference>
<gene>
    <name evidence="4" type="primary">CHRNA10</name>
    <name evidence="4" type="ORF">EVAR_85798_1</name>
</gene>
<keyword evidence="5" id="KW-1185">Reference proteome</keyword>
<accession>A0A4C1UQJ3</accession>
<feature type="signal peptide" evidence="2">
    <location>
        <begin position="1"/>
        <end position="17"/>
    </location>
</feature>
<dbReference type="InterPro" id="IPR006202">
    <property type="entry name" value="Neur_chan_lig-bd"/>
</dbReference>
<keyword evidence="1" id="KW-0472">Membrane</keyword>
<dbReference type="AlphaFoldDB" id="A0A4C1UQJ3"/>
<evidence type="ECO:0000259" key="3">
    <source>
        <dbReference type="Pfam" id="PF02931"/>
    </source>
</evidence>
<evidence type="ECO:0000313" key="4">
    <source>
        <dbReference type="EMBL" id="GBP28599.1"/>
    </source>
</evidence>
<dbReference type="GO" id="GO:0005230">
    <property type="term" value="F:extracellular ligand-gated monoatomic ion channel activity"/>
    <property type="evidence" value="ECO:0007669"/>
    <property type="project" value="InterPro"/>
</dbReference>
<dbReference type="GO" id="GO:0004888">
    <property type="term" value="F:transmembrane signaling receptor activity"/>
    <property type="evidence" value="ECO:0007669"/>
    <property type="project" value="InterPro"/>
</dbReference>
<dbReference type="STRING" id="151549.A0A4C1UQJ3"/>
<dbReference type="PANTHER" id="PTHR18945">
    <property type="entry name" value="NEUROTRANSMITTER GATED ION CHANNEL"/>
    <property type="match status" value="1"/>
</dbReference>
<evidence type="ECO:0000256" key="1">
    <source>
        <dbReference type="SAM" id="Phobius"/>
    </source>
</evidence>
<reference evidence="4 5" key="1">
    <citation type="journal article" date="2019" name="Commun. Biol.">
        <title>The bagworm genome reveals a unique fibroin gene that provides high tensile strength.</title>
        <authorList>
            <person name="Kono N."/>
            <person name="Nakamura H."/>
            <person name="Ohtoshi R."/>
            <person name="Tomita M."/>
            <person name="Numata K."/>
            <person name="Arakawa K."/>
        </authorList>
    </citation>
    <scope>NUCLEOTIDE SEQUENCE [LARGE SCALE GENOMIC DNA]</scope>
</reference>
<keyword evidence="2" id="KW-0732">Signal</keyword>
<keyword evidence="1" id="KW-1133">Transmembrane helix</keyword>
<dbReference type="InterPro" id="IPR036734">
    <property type="entry name" value="Neur_chan_lig-bd_sf"/>
</dbReference>
<feature type="domain" description="Neurotransmitter-gated ion-channel ligand-binding" evidence="3">
    <location>
        <begin position="30"/>
        <end position="235"/>
    </location>
</feature>
<keyword evidence="1" id="KW-0812">Transmembrane</keyword>
<dbReference type="InterPro" id="IPR006201">
    <property type="entry name" value="Neur_channel"/>
</dbReference>
<feature type="transmembrane region" description="Helical" evidence="1">
    <location>
        <begin position="236"/>
        <end position="260"/>
    </location>
</feature>
<dbReference type="Gene3D" id="2.70.170.10">
    <property type="entry name" value="Neurotransmitter-gated ion-channel ligand-binding domain"/>
    <property type="match status" value="1"/>
</dbReference>
<protein>
    <submittedName>
        <fullName evidence="4">Neuronal acetylcholine receptor subunit alpha-10</fullName>
    </submittedName>
</protein>
<dbReference type="Proteomes" id="UP000299102">
    <property type="component" value="Unassembled WGS sequence"/>
</dbReference>
<dbReference type="OrthoDB" id="5975154at2759"/>
<dbReference type="CDD" id="cd18989">
    <property type="entry name" value="LGIC_ECD_cation"/>
    <property type="match status" value="1"/>
</dbReference>
<evidence type="ECO:0000256" key="2">
    <source>
        <dbReference type="SAM" id="SignalP"/>
    </source>
</evidence>
<proteinExistence type="predicted"/>
<organism evidence="4 5">
    <name type="scientific">Eumeta variegata</name>
    <name type="common">Bagworm moth</name>
    <name type="synonym">Eumeta japonica</name>
    <dbReference type="NCBI Taxonomy" id="151549"/>
    <lineage>
        <taxon>Eukaryota</taxon>
        <taxon>Metazoa</taxon>
        <taxon>Ecdysozoa</taxon>
        <taxon>Arthropoda</taxon>
        <taxon>Hexapoda</taxon>
        <taxon>Insecta</taxon>
        <taxon>Pterygota</taxon>
        <taxon>Neoptera</taxon>
        <taxon>Endopterygota</taxon>
        <taxon>Lepidoptera</taxon>
        <taxon>Glossata</taxon>
        <taxon>Ditrysia</taxon>
        <taxon>Tineoidea</taxon>
        <taxon>Psychidae</taxon>
        <taxon>Oiketicinae</taxon>
        <taxon>Eumeta</taxon>
    </lineage>
</organism>
<keyword evidence="4" id="KW-0675">Receptor</keyword>
<evidence type="ECO:0000313" key="5">
    <source>
        <dbReference type="Proteomes" id="UP000299102"/>
    </source>
</evidence>
<dbReference type="SUPFAM" id="SSF63712">
    <property type="entry name" value="Nicotinic receptor ligand binding domain-like"/>
    <property type="match status" value="1"/>
</dbReference>
<feature type="chain" id="PRO_5020027263" evidence="2">
    <location>
        <begin position="18"/>
        <end position="279"/>
    </location>
</feature>
<dbReference type="GO" id="GO:0016020">
    <property type="term" value="C:membrane"/>
    <property type="evidence" value="ECO:0007669"/>
    <property type="project" value="InterPro"/>
</dbReference>